<accession>A0A9J6GJ54</accession>
<sequence>MAVSHITTARPTEADDDDTWAIITDSQADCRAYSSENPLHPSKQHSSTLRSIQASLNSYRLDPWPGPLPVNEHVRVLAREMTHRASGEADRQIQGDSKTSASITPSHERLNYTLTLAYYRTQRKTPPPPTTPYPAPTPGHGGSSRHTCSQTYTTNTFLPHSIH</sequence>
<reference evidence="2 3" key="1">
    <citation type="journal article" date="2020" name="Cell">
        <title>Large-Scale Comparative Analyses of Tick Genomes Elucidate Their Genetic Diversity and Vector Capacities.</title>
        <authorList>
            <consortium name="Tick Genome and Microbiome Consortium (TIGMIC)"/>
            <person name="Jia N."/>
            <person name="Wang J."/>
            <person name="Shi W."/>
            <person name="Du L."/>
            <person name="Sun Y."/>
            <person name="Zhan W."/>
            <person name="Jiang J.F."/>
            <person name="Wang Q."/>
            <person name="Zhang B."/>
            <person name="Ji P."/>
            <person name="Bell-Sakyi L."/>
            <person name="Cui X.M."/>
            <person name="Yuan T.T."/>
            <person name="Jiang B.G."/>
            <person name="Yang W.F."/>
            <person name="Lam T.T."/>
            <person name="Chang Q.C."/>
            <person name="Ding S.J."/>
            <person name="Wang X.J."/>
            <person name="Zhu J.G."/>
            <person name="Ruan X.D."/>
            <person name="Zhao L."/>
            <person name="Wei J.T."/>
            <person name="Ye R.Z."/>
            <person name="Que T.C."/>
            <person name="Du C.H."/>
            <person name="Zhou Y.H."/>
            <person name="Cheng J.X."/>
            <person name="Dai P.F."/>
            <person name="Guo W.B."/>
            <person name="Han X.H."/>
            <person name="Huang E.J."/>
            <person name="Li L.F."/>
            <person name="Wei W."/>
            <person name="Gao Y.C."/>
            <person name="Liu J.Z."/>
            <person name="Shao H.Z."/>
            <person name="Wang X."/>
            <person name="Wang C.C."/>
            <person name="Yang T.C."/>
            <person name="Huo Q.B."/>
            <person name="Li W."/>
            <person name="Chen H.Y."/>
            <person name="Chen S.E."/>
            <person name="Zhou L.G."/>
            <person name="Ni X.B."/>
            <person name="Tian J.H."/>
            <person name="Sheng Y."/>
            <person name="Liu T."/>
            <person name="Pan Y.S."/>
            <person name="Xia L.Y."/>
            <person name="Li J."/>
            <person name="Zhao F."/>
            <person name="Cao W.C."/>
        </authorList>
    </citation>
    <scope>NUCLEOTIDE SEQUENCE [LARGE SCALE GENOMIC DNA]</scope>
    <source>
        <strain evidence="2">HaeL-2018</strain>
    </source>
</reference>
<dbReference type="EMBL" id="JABSTR010000007">
    <property type="protein sequence ID" value="KAH9375291.1"/>
    <property type="molecule type" value="Genomic_DNA"/>
</dbReference>
<dbReference type="Proteomes" id="UP000821853">
    <property type="component" value="Chromosome 5"/>
</dbReference>
<proteinExistence type="predicted"/>
<keyword evidence="3" id="KW-1185">Reference proteome</keyword>
<feature type="compositionally biased region" description="Polar residues" evidence="1">
    <location>
        <begin position="144"/>
        <end position="163"/>
    </location>
</feature>
<protein>
    <submittedName>
        <fullName evidence="2">Uncharacterized protein</fullName>
    </submittedName>
</protein>
<feature type="region of interest" description="Disordered" evidence="1">
    <location>
        <begin position="83"/>
        <end position="106"/>
    </location>
</feature>
<dbReference type="AlphaFoldDB" id="A0A9J6GJ54"/>
<evidence type="ECO:0000313" key="2">
    <source>
        <dbReference type="EMBL" id="KAH9375291.1"/>
    </source>
</evidence>
<organism evidence="2 3">
    <name type="scientific">Haemaphysalis longicornis</name>
    <name type="common">Bush tick</name>
    <dbReference type="NCBI Taxonomy" id="44386"/>
    <lineage>
        <taxon>Eukaryota</taxon>
        <taxon>Metazoa</taxon>
        <taxon>Ecdysozoa</taxon>
        <taxon>Arthropoda</taxon>
        <taxon>Chelicerata</taxon>
        <taxon>Arachnida</taxon>
        <taxon>Acari</taxon>
        <taxon>Parasitiformes</taxon>
        <taxon>Ixodida</taxon>
        <taxon>Ixodoidea</taxon>
        <taxon>Ixodidae</taxon>
        <taxon>Haemaphysalinae</taxon>
        <taxon>Haemaphysalis</taxon>
    </lineage>
</organism>
<feature type="region of interest" description="Disordered" evidence="1">
    <location>
        <begin position="122"/>
        <end position="163"/>
    </location>
</feature>
<evidence type="ECO:0000313" key="3">
    <source>
        <dbReference type="Proteomes" id="UP000821853"/>
    </source>
</evidence>
<dbReference type="VEuPathDB" id="VectorBase:HLOH_052084"/>
<gene>
    <name evidence="2" type="ORF">HPB48_020865</name>
</gene>
<comment type="caution">
    <text evidence="2">The sequence shown here is derived from an EMBL/GenBank/DDBJ whole genome shotgun (WGS) entry which is preliminary data.</text>
</comment>
<feature type="compositionally biased region" description="Pro residues" evidence="1">
    <location>
        <begin position="125"/>
        <end position="137"/>
    </location>
</feature>
<name>A0A9J6GJ54_HAELO</name>
<dbReference type="OrthoDB" id="6497161at2759"/>
<feature type="compositionally biased region" description="Polar residues" evidence="1">
    <location>
        <begin position="94"/>
        <end position="105"/>
    </location>
</feature>
<feature type="compositionally biased region" description="Basic and acidic residues" evidence="1">
    <location>
        <begin position="83"/>
        <end position="93"/>
    </location>
</feature>
<evidence type="ECO:0000256" key="1">
    <source>
        <dbReference type="SAM" id="MobiDB-lite"/>
    </source>
</evidence>